<dbReference type="Gene3D" id="3.40.50.1820">
    <property type="entry name" value="alpha/beta hydrolase"/>
    <property type="match status" value="1"/>
</dbReference>
<dbReference type="EMBL" id="LGRX02006289">
    <property type="protein sequence ID" value="KAK3276981.1"/>
    <property type="molecule type" value="Genomic_DNA"/>
</dbReference>
<name>A0AAE0GGF9_9CHLO</name>
<dbReference type="InterPro" id="IPR010662">
    <property type="entry name" value="RBBP9/YdeN"/>
</dbReference>
<dbReference type="PANTHER" id="PTHR15394">
    <property type="entry name" value="SERINE HYDROLASE RBBP9"/>
    <property type="match status" value="1"/>
</dbReference>
<dbReference type="Pfam" id="PF06821">
    <property type="entry name" value="Ser_hydrolase"/>
    <property type="match status" value="1"/>
</dbReference>
<keyword evidence="2" id="KW-1185">Reference proteome</keyword>
<accession>A0AAE0GGF9</accession>
<dbReference type="PANTHER" id="PTHR15394:SF3">
    <property type="entry name" value="SERINE HYDROLASE RBBP9"/>
    <property type="match status" value="1"/>
</dbReference>
<organism evidence="1 2">
    <name type="scientific">Cymbomonas tetramitiformis</name>
    <dbReference type="NCBI Taxonomy" id="36881"/>
    <lineage>
        <taxon>Eukaryota</taxon>
        <taxon>Viridiplantae</taxon>
        <taxon>Chlorophyta</taxon>
        <taxon>Pyramimonadophyceae</taxon>
        <taxon>Pyramimonadales</taxon>
        <taxon>Pyramimonadaceae</taxon>
        <taxon>Cymbomonas</taxon>
    </lineage>
</organism>
<comment type="caution">
    <text evidence="1">The sequence shown here is derived from an EMBL/GenBank/DDBJ whole genome shotgun (WGS) entry which is preliminary data.</text>
</comment>
<proteinExistence type="predicted"/>
<protein>
    <submittedName>
        <fullName evidence="1">Uncharacterized protein</fullName>
    </submittedName>
</protein>
<reference evidence="1 2" key="1">
    <citation type="journal article" date="2015" name="Genome Biol. Evol.">
        <title>Comparative Genomics of a Bacterivorous Green Alga Reveals Evolutionary Causalities and Consequences of Phago-Mixotrophic Mode of Nutrition.</title>
        <authorList>
            <person name="Burns J.A."/>
            <person name="Paasch A."/>
            <person name="Narechania A."/>
            <person name="Kim E."/>
        </authorList>
    </citation>
    <scope>NUCLEOTIDE SEQUENCE [LARGE SCALE GENOMIC DNA]</scope>
    <source>
        <strain evidence="1 2">PLY_AMNH</strain>
    </source>
</reference>
<dbReference type="GO" id="GO:0016787">
    <property type="term" value="F:hydrolase activity"/>
    <property type="evidence" value="ECO:0007669"/>
    <property type="project" value="InterPro"/>
</dbReference>
<evidence type="ECO:0000313" key="2">
    <source>
        <dbReference type="Proteomes" id="UP001190700"/>
    </source>
</evidence>
<dbReference type="InterPro" id="IPR029058">
    <property type="entry name" value="AB_hydrolase_fold"/>
</dbReference>
<dbReference type="SUPFAM" id="SSF53474">
    <property type="entry name" value="alpha/beta-Hydrolases"/>
    <property type="match status" value="1"/>
</dbReference>
<gene>
    <name evidence="1" type="ORF">CYMTET_14978</name>
</gene>
<sequence length="130" mass="14163">MNSLGCNGQSIIIGHSSGAAAAMRLVEKHKVAGLVLVAAYDSDLGDELERNSGYFSRDWDWGKIQDNAKFIVQFGGALDNLVPIQVQRRVAKKLGSQFHEIGDGDHFFTPPFPQLIDSISENMKTIEGSA</sequence>
<evidence type="ECO:0000313" key="1">
    <source>
        <dbReference type="EMBL" id="KAK3276981.1"/>
    </source>
</evidence>
<dbReference type="Proteomes" id="UP001190700">
    <property type="component" value="Unassembled WGS sequence"/>
</dbReference>
<dbReference type="AlphaFoldDB" id="A0AAE0GGF9"/>